<protein>
    <recommendedName>
        <fullName evidence="3">Fur-regulated basic protein FbpA</fullName>
    </recommendedName>
</protein>
<accession>A0ABY3FZF5</accession>
<reference evidence="1 2" key="1">
    <citation type="submission" date="2019-06" db="EMBL/GenBank/DDBJ databases">
        <title>Genome sequence analysis of &gt;100 Bacillus licheniformis strains suggests intrinsic resistance to this species.</title>
        <authorList>
            <person name="Wels M."/>
            <person name="Siezen R.J."/>
            <person name="Johansen E."/>
            <person name="Stuer-Lauridsen B."/>
            <person name="Bjerre K."/>
            <person name="Nielsen B.K.K."/>
        </authorList>
    </citation>
    <scope>NUCLEOTIDE SEQUENCE [LARGE SCALE GENOMIC DNA]</scope>
    <source>
        <strain evidence="1 2">BAC-15381</strain>
    </source>
</reference>
<keyword evidence="2" id="KW-1185">Reference proteome</keyword>
<dbReference type="Proteomes" id="UP000429980">
    <property type="component" value="Unassembled WGS sequence"/>
</dbReference>
<name>A0ABY3FZF5_9BACI</name>
<sequence>MRKRQNKIKDGLKLSFEKASLQQLLVIIRFEHCPKRYKNAALKNLLKR</sequence>
<dbReference type="EMBL" id="NILF01000019">
    <property type="protein sequence ID" value="TWL42694.1"/>
    <property type="molecule type" value="Genomic_DNA"/>
</dbReference>
<evidence type="ECO:0008006" key="3">
    <source>
        <dbReference type="Google" id="ProtNLM"/>
    </source>
</evidence>
<gene>
    <name evidence="1" type="ORF">CHCC15381_1870</name>
</gene>
<evidence type="ECO:0000313" key="2">
    <source>
        <dbReference type="Proteomes" id="UP000429980"/>
    </source>
</evidence>
<evidence type="ECO:0000313" key="1">
    <source>
        <dbReference type="EMBL" id="TWL42694.1"/>
    </source>
</evidence>
<proteinExistence type="predicted"/>
<organism evidence="1 2">
    <name type="scientific">Bacillus paralicheniformis</name>
    <dbReference type="NCBI Taxonomy" id="1648923"/>
    <lineage>
        <taxon>Bacteria</taxon>
        <taxon>Bacillati</taxon>
        <taxon>Bacillota</taxon>
        <taxon>Bacilli</taxon>
        <taxon>Bacillales</taxon>
        <taxon>Bacillaceae</taxon>
        <taxon>Bacillus</taxon>
    </lineage>
</organism>
<comment type="caution">
    <text evidence="1">The sequence shown here is derived from an EMBL/GenBank/DDBJ whole genome shotgun (WGS) entry which is preliminary data.</text>
</comment>